<dbReference type="InterPro" id="IPR009100">
    <property type="entry name" value="AcylCoA_DH/oxidase_NM_dom_sf"/>
</dbReference>
<comment type="caution">
    <text evidence="7">The sequence shown here is derived from an EMBL/GenBank/DDBJ whole genome shotgun (WGS) entry which is preliminary data.</text>
</comment>
<dbReference type="Gene3D" id="1.20.140.10">
    <property type="entry name" value="Butyryl-CoA Dehydrogenase, subunit A, domain 3"/>
    <property type="match status" value="1"/>
</dbReference>
<dbReference type="SUPFAM" id="SSF47203">
    <property type="entry name" value="Acyl-CoA dehydrogenase C-terminal domain-like"/>
    <property type="match status" value="1"/>
</dbReference>
<dbReference type="Pfam" id="PF03241">
    <property type="entry name" value="HpaB"/>
    <property type="match status" value="1"/>
</dbReference>
<dbReference type="InterPro" id="IPR046373">
    <property type="entry name" value="Acyl-CoA_Oxase/DH_mid-dom_sf"/>
</dbReference>
<protein>
    <submittedName>
        <fullName evidence="7">4-hydroxyphenylacetate 3-hydroxylase</fullName>
    </submittedName>
</protein>
<feature type="domain" description="HpaB/PvcC/4-BUDH N-terminal" evidence="6">
    <location>
        <begin position="4"/>
        <end position="267"/>
    </location>
</feature>
<evidence type="ECO:0000313" key="8">
    <source>
        <dbReference type="Proteomes" id="UP000266016"/>
    </source>
</evidence>
<dbReference type="RefSeq" id="WP_119115166.1">
    <property type="nucleotide sequence ID" value="NZ_QWVS01000002.1"/>
</dbReference>
<dbReference type="PANTHER" id="PTHR36117:SF3">
    <property type="entry name" value="4-HYDROXYPHENYLACETATE 3-MONOOXYGENASE-RELATED"/>
    <property type="match status" value="1"/>
</dbReference>
<keyword evidence="8" id="KW-1185">Reference proteome</keyword>
<evidence type="ECO:0000313" key="7">
    <source>
        <dbReference type="EMBL" id="RID89056.1"/>
    </source>
</evidence>
<keyword evidence="1" id="KW-0285">Flavoprotein</keyword>
<accession>A0A398BNY3</accession>
<sequence length="478" mass="54702">MNSGEKYKKRLQDGRNVWLNGKKVQNLVEHPSFKGTISTISSLLDLQKHPDVQEELTFETPNGNRTNMAFLFPQQKEDIFRRSRAFRLWSGATFGVMSRVASFYRSQLLGWYLTRDHHKEIPGYSEKMKNYFEWVMDNDLLITAAGHDPQIDRSKNATEHGDDIYTAARIVGETEEGMIIRGAKMISTGAPYMDEIMISSHKKRTEQEKGYGAMFAISANTPNVHLICRESFASNLKEDYPLSYRFDEMDAVIVFDDALIPWERVFIKDDAEAMWKIRNDPFTTAISLHETIVRLISKLEFVAAIGNDLAESIGVHQYQHVQAKLAELFMQVETIQALLLSAEHQSKEYGGVWAPDVNPMVTAKNLGMKYYPRAIGILQQISAAGMLQTPSRLEELKGEIGPFLQKYYRGADRDAQERIQLLKLSWDLVGSPLGSRHELYERFYAGDSVRAFAAQYLEYDKRHLYDKVQSRLTSTLLV</sequence>
<reference evidence="7 8" key="1">
    <citation type="submission" date="2018-08" db="EMBL/GenBank/DDBJ databases">
        <title>Bacillus jemisoniae sp. nov., Bacillus chryseoplanitiae sp. nov., Bacillus resnikiae sp. nov., and Bacillus frankliniae sp. nov., isolated from Viking spacecraft and associated surfaces.</title>
        <authorList>
            <person name="Seuylemezian A."/>
            <person name="Vaishampayan P."/>
        </authorList>
    </citation>
    <scope>NUCLEOTIDE SEQUENCE [LARGE SCALE GENOMIC DNA]</scope>
    <source>
        <strain evidence="7 8">MA001</strain>
    </source>
</reference>
<feature type="binding site" evidence="4">
    <location>
        <begin position="447"/>
        <end position="450"/>
    </location>
    <ligand>
        <name>FAD</name>
        <dbReference type="ChEBI" id="CHEBI:57692"/>
    </ligand>
</feature>
<evidence type="ECO:0000259" key="6">
    <source>
        <dbReference type="Pfam" id="PF11794"/>
    </source>
</evidence>
<dbReference type="InterPro" id="IPR004925">
    <property type="entry name" value="HpaB/PvcC/4-BUDH"/>
</dbReference>
<dbReference type="InterPro" id="IPR024674">
    <property type="entry name" value="HpaB/PvcC/4-BUDH_N"/>
</dbReference>
<dbReference type="InterPro" id="IPR036250">
    <property type="entry name" value="AcylCo_DH-like_C"/>
</dbReference>
<evidence type="ECO:0000256" key="4">
    <source>
        <dbReference type="PIRSR" id="PIRSR000331-2"/>
    </source>
</evidence>
<evidence type="ECO:0000256" key="3">
    <source>
        <dbReference type="ARBA" id="ARBA00023002"/>
    </source>
</evidence>
<dbReference type="PANTHER" id="PTHR36117">
    <property type="entry name" value="4-HYDROXYPHENYLACETATE 3-MONOOXYGENASE-RELATED"/>
    <property type="match status" value="1"/>
</dbReference>
<dbReference type="GO" id="GO:0016627">
    <property type="term" value="F:oxidoreductase activity, acting on the CH-CH group of donors"/>
    <property type="evidence" value="ECO:0007669"/>
    <property type="project" value="InterPro"/>
</dbReference>
<name>A0A398BNY3_9BACI</name>
<dbReference type="InterPro" id="IPR024719">
    <property type="entry name" value="HpaB/PvcC/4-BUDH_C"/>
</dbReference>
<feature type="domain" description="HpaB/PvcC/4-BUDH C-terminal" evidence="5">
    <location>
        <begin position="289"/>
        <end position="470"/>
    </location>
</feature>
<dbReference type="AlphaFoldDB" id="A0A398BNY3"/>
<dbReference type="Pfam" id="PF11794">
    <property type="entry name" value="HpaB_N"/>
    <property type="match status" value="1"/>
</dbReference>
<feature type="binding site" evidence="4">
    <location>
        <position position="188"/>
    </location>
    <ligand>
        <name>FAD</name>
        <dbReference type="ChEBI" id="CHEBI:57692"/>
    </ligand>
</feature>
<dbReference type="Gene3D" id="1.10.3140.10">
    <property type="entry name" value="4-hydroxybutyryl-coa dehydratase, domain 1"/>
    <property type="match status" value="1"/>
</dbReference>
<dbReference type="PIRSF" id="PIRSF000331">
    <property type="entry name" value="HpaA_HpaB"/>
    <property type="match status" value="1"/>
</dbReference>
<evidence type="ECO:0000256" key="1">
    <source>
        <dbReference type="ARBA" id="ARBA00022630"/>
    </source>
</evidence>
<dbReference type="Gene3D" id="2.40.110.10">
    <property type="entry name" value="Butyryl-CoA Dehydrogenase, subunit A, domain 2"/>
    <property type="match status" value="1"/>
</dbReference>
<dbReference type="EMBL" id="QWVS01000002">
    <property type="protein sequence ID" value="RID89056.1"/>
    <property type="molecule type" value="Genomic_DNA"/>
</dbReference>
<evidence type="ECO:0000259" key="5">
    <source>
        <dbReference type="Pfam" id="PF03241"/>
    </source>
</evidence>
<proteinExistence type="predicted"/>
<keyword evidence="2 4" id="KW-0274">FAD</keyword>
<keyword evidence="3" id="KW-0560">Oxidoreductase</keyword>
<dbReference type="Proteomes" id="UP000266016">
    <property type="component" value="Unassembled WGS sequence"/>
</dbReference>
<organism evidence="7 8">
    <name type="scientific">Peribacillus asahii</name>
    <dbReference type="NCBI Taxonomy" id="228899"/>
    <lineage>
        <taxon>Bacteria</taxon>
        <taxon>Bacillati</taxon>
        <taxon>Bacillota</taxon>
        <taxon>Bacilli</taxon>
        <taxon>Bacillales</taxon>
        <taxon>Bacillaceae</taxon>
        <taxon>Peribacillus</taxon>
    </lineage>
</organism>
<gene>
    <name evidence="7" type="ORF">D1953_00310</name>
</gene>
<dbReference type="SUPFAM" id="SSF56645">
    <property type="entry name" value="Acyl-CoA dehydrogenase NM domain-like"/>
    <property type="match status" value="1"/>
</dbReference>
<evidence type="ECO:0000256" key="2">
    <source>
        <dbReference type="ARBA" id="ARBA00022827"/>
    </source>
</evidence>
<feature type="binding site" evidence="4">
    <location>
        <begin position="150"/>
        <end position="153"/>
    </location>
    <ligand>
        <name>FAD</name>
        <dbReference type="ChEBI" id="CHEBI:57692"/>
    </ligand>
</feature>